<reference evidence="2" key="1">
    <citation type="submission" date="2021-01" db="EMBL/GenBank/DDBJ databases">
        <title>Adiantum capillus-veneris genome.</title>
        <authorList>
            <person name="Fang Y."/>
            <person name="Liao Q."/>
        </authorList>
    </citation>
    <scope>NUCLEOTIDE SEQUENCE</scope>
    <source>
        <strain evidence="2">H3</strain>
        <tissue evidence="2">Leaf</tissue>
    </source>
</reference>
<evidence type="ECO:0000313" key="3">
    <source>
        <dbReference type="Proteomes" id="UP000886520"/>
    </source>
</evidence>
<proteinExistence type="predicted"/>
<organism evidence="2 3">
    <name type="scientific">Adiantum capillus-veneris</name>
    <name type="common">Maidenhair fern</name>
    <dbReference type="NCBI Taxonomy" id="13818"/>
    <lineage>
        <taxon>Eukaryota</taxon>
        <taxon>Viridiplantae</taxon>
        <taxon>Streptophyta</taxon>
        <taxon>Embryophyta</taxon>
        <taxon>Tracheophyta</taxon>
        <taxon>Polypodiopsida</taxon>
        <taxon>Polypodiidae</taxon>
        <taxon>Polypodiales</taxon>
        <taxon>Pteridineae</taxon>
        <taxon>Pteridaceae</taxon>
        <taxon>Vittarioideae</taxon>
        <taxon>Adiantum</taxon>
    </lineage>
</organism>
<feature type="compositionally biased region" description="Basic residues" evidence="1">
    <location>
        <begin position="38"/>
        <end position="49"/>
    </location>
</feature>
<feature type="region of interest" description="Disordered" evidence="1">
    <location>
        <begin position="38"/>
        <end position="95"/>
    </location>
</feature>
<gene>
    <name evidence="2" type="ORF">GOP47_0008782</name>
</gene>
<feature type="compositionally biased region" description="Basic and acidic residues" evidence="1">
    <location>
        <begin position="50"/>
        <end position="64"/>
    </location>
</feature>
<evidence type="ECO:0000256" key="1">
    <source>
        <dbReference type="SAM" id="MobiDB-lite"/>
    </source>
</evidence>
<accession>A0A9D4ZK18</accession>
<keyword evidence="3" id="KW-1185">Reference proteome</keyword>
<dbReference type="AlphaFoldDB" id="A0A9D4ZK18"/>
<comment type="caution">
    <text evidence="2">The sequence shown here is derived from an EMBL/GenBank/DDBJ whole genome shotgun (WGS) entry which is preliminary data.</text>
</comment>
<sequence>MVGHWEDVAKDHYVALRLDYEEEIATIQKKRIVRSINTLKRKEKKRGRHAKEQKSRMEHGENEPRIASVVASPRTPSSQAMGTPHSKSESARQGQ</sequence>
<protein>
    <submittedName>
        <fullName evidence="2">Uncharacterized protein</fullName>
    </submittedName>
</protein>
<dbReference type="EMBL" id="JABFUD020000008">
    <property type="protein sequence ID" value="KAI5076717.1"/>
    <property type="molecule type" value="Genomic_DNA"/>
</dbReference>
<dbReference type="Proteomes" id="UP000886520">
    <property type="component" value="Chromosome 8"/>
</dbReference>
<evidence type="ECO:0000313" key="2">
    <source>
        <dbReference type="EMBL" id="KAI5076717.1"/>
    </source>
</evidence>
<name>A0A9D4ZK18_ADICA</name>
<feature type="compositionally biased region" description="Basic and acidic residues" evidence="1">
    <location>
        <begin position="86"/>
        <end position="95"/>
    </location>
</feature>